<dbReference type="EMBL" id="CAJVQC010059285">
    <property type="protein sequence ID" value="CAG8799641.1"/>
    <property type="molecule type" value="Genomic_DNA"/>
</dbReference>
<comment type="caution">
    <text evidence="1">The sequence shown here is derived from an EMBL/GenBank/DDBJ whole genome shotgun (WGS) entry which is preliminary data.</text>
</comment>
<evidence type="ECO:0000313" key="1">
    <source>
        <dbReference type="EMBL" id="CAG8799641.1"/>
    </source>
</evidence>
<feature type="non-terminal residue" evidence="1">
    <location>
        <position position="460"/>
    </location>
</feature>
<protein>
    <submittedName>
        <fullName evidence="1">23194_t:CDS:1</fullName>
    </submittedName>
</protein>
<name>A0ACA9RMK8_9GLOM</name>
<accession>A0ACA9RMK8</accession>
<keyword evidence="2" id="KW-1185">Reference proteome</keyword>
<proteinExistence type="predicted"/>
<gene>
    <name evidence="1" type="ORF">RPERSI_LOCUS20764</name>
</gene>
<reference evidence="1" key="1">
    <citation type="submission" date="2021-06" db="EMBL/GenBank/DDBJ databases">
        <authorList>
            <person name="Kallberg Y."/>
            <person name="Tangrot J."/>
            <person name="Rosling A."/>
        </authorList>
    </citation>
    <scope>NUCLEOTIDE SEQUENCE</scope>
    <source>
        <strain evidence="1">MA461A</strain>
    </source>
</reference>
<evidence type="ECO:0000313" key="2">
    <source>
        <dbReference type="Proteomes" id="UP000789920"/>
    </source>
</evidence>
<organism evidence="1 2">
    <name type="scientific">Racocetra persica</name>
    <dbReference type="NCBI Taxonomy" id="160502"/>
    <lineage>
        <taxon>Eukaryota</taxon>
        <taxon>Fungi</taxon>
        <taxon>Fungi incertae sedis</taxon>
        <taxon>Mucoromycota</taxon>
        <taxon>Glomeromycotina</taxon>
        <taxon>Glomeromycetes</taxon>
        <taxon>Diversisporales</taxon>
        <taxon>Gigasporaceae</taxon>
        <taxon>Racocetra</taxon>
    </lineage>
</organism>
<sequence length="460" mass="50789">FETKESRKYVQRTKVRKGVGKEDGSDHSKNKEAEVLDMNVAQHQRRKSTANTPDISSKNKNSNNNGIDKSVHRRGKSMANVGELQGVSSKNGNGKSKGSKDDSENKSEALESLQQIIASLKSLPAVPSKPQKSDKKDDDSSADLAFKHKRHESSSSGTGKRTNTPSKQHKKGTSVSFSFPLTTAVTTSLKPILDSEDGKPIDIENALQDTISSLRRMSLDKGKNPINRKSPNLDDMAQSSIDKKQELDSPKSPFDFKKSMDDQQQLTTKKTHRRHQSLGYTLSTSSSSTSIAKPNIPIHGRRHSVALNGSKDVLKELEKNQGRLTAPEAKGHRRSNSRNFEGNWRSTASPLSALAQPFQPFPIPKFGAIQKKQQQNQQNSNNQQQRKSLFAPYLPQASLPPLLKSCQLVSGVLRINKRNRSDAYVATESLDADIYICGSKDRNRALEGDVVAVELLDPDK</sequence>
<feature type="non-terminal residue" evidence="1">
    <location>
        <position position="1"/>
    </location>
</feature>
<dbReference type="Proteomes" id="UP000789920">
    <property type="component" value="Unassembled WGS sequence"/>
</dbReference>